<evidence type="ECO:0000256" key="7">
    <source>
        <dbReference type="ARBA" id="ARBA00022705"/>
    </source>
</evidence>
<evidence type="ECO:0000256" key="10">
    <source>
        <dbReference type="ARBA" id="ARBA00030988"/>
    </source>
</evidence>
<organism evidence="12 13">
    <name type="scientific">Hymenobacter glacieicola</name>
    <dbReference type="NCBI Taxonomy" id="1562124"/>
    <lineage>
        <taxon>Bacteria</taxon>
        <taxon>Pseudomonadati</taxon>
        <taxon>Bacteroidota</taxon>
        <taxon>Cytophagia</taxon>
        <taxon>Cytophagales</taxon>
        <taxon>Hymenobacteraceae</taxon>
        <taxon>Hymenobacter</taxon>
    </lineage>
</organism>
<evidence type="ECO:0000256" key="3">
    <source>
        <dbReference type="ARBA" id="ARBA00021035"/>
    </source>
</evidence>
<evidence type="ECO:0000256" key="1">
    <source>
        <dbReference type="ARBA" id="ARBA00004496"/>
    </source>
</evidence>
<keyword evidence="8" id="KW-0239">DNA-directed DNA polymerase</keyword>
<gene>
    <name evidence="12" type="ORF">GCM10011378_07980</name>
</gene>
<evidence type="ECO:0000256" key="6">
    <source>
        <dbReference type="ARBA" id="ARBA00022695"/>
    </source>
</evidence>
<dbReference type="EMBL" id="BMGS01000002">
    <property type="protein sequence ID" value="GGG33955.1"/>
    <property type="molecule type" value="Genomic_DNA"/>
</dbReference>
<dbReference type="SMART" id="SM00480">
    <property type="entry name" value="POL3Bc"/>
    <property type="match status" value="1"/>
</dbReference>
<reference evidence="13" key="1">
    <citation type="journal article" date="2019" name="Int. J. Syst. Evol. Microbiol.">
        <title>The Global Catalogue of Microorganisms (GCM) 10K type strain sequencing project: providing services to taxonomists for standard genome sequencing and annotation.</title>
        <authorList>
            <consortium name="The Broad Institute Genomics Platform"/>
            <consortium name="The Broad Institute Genome Sequencing Center for Infectious Disease"/>
            <person name="Wu L."/>
            <person name="Ma J."/>
        </authorList>
    </citation>
    <scope>NUCLEOTIDE SEQUENCE [LARGE SCALE GENOMIC DNA]</scope>
    <source>
        <strain evidence="13">CGMCC 1.12990</strain>
    </source>
</reference>
<protein>
    <recommendedName>
        <fullName evidence="3">Beta sliding clamp</fullName>
    </recommendedName>
    <alternativeName>
        <fullName evidence="11">Beta-clamp processivity factor</fullName>
    </alternativeName>
    <alternativeName>
        <fullName evidence="10">DNA polymerase III beta sliding clamp subunit</fullName>
    </alternativeName>
</protein>
<name>A0ABQ1WK51_9BACT</name>
<sequence>MYKPNILALCHLIMQFAIFPRLFKAALQLVQQSAFSLEGAILPAAAGVLVESEGGSLRLTATTLTTSLSTTVPLAGNSTGTMSTVVDARLLTQILGQLPPKQETRFLYAAADELLVITGPKGQFRQGGEASSNFPRPKQLQAFGNRATLPAKALHKALLTIEPCILSSSKISQAYTAGLLRLRGQRAVLQATGGFFAASCEVREVETTAQAELMLPLAAVRLLIAQLGREEVRGEVVVNWNETSAEFSFGHPLVRLSTQLVEDTMPPVDNHLLPDPKRVPVLVDKEVLRLMALRLRPFSTKNQAFFSFADDRISVAVSRPEWGREATEWQPAQVNGPAPELQINLKFLARLLEVLDTQEVELSLPHVSGGVMRLLPGSEAKAPYLYNTTLVLATILPDVVEEMEEAQVEEEF</sequence>
<dbReference type="Proteomes" id="UP000601361">
    <property type="component" value="Unassembled WGS sequence"/>
</dbReference>
<evidence type="ECO:0000313" key="13">
    <source>
        <dbReference type="Proteomes" id="UP000601361"/>
    </source>
</evidence>
<dbReference type="SUPFAM" id="SSF55979">
    <property type="entry name" value="DNA clamp"/>
    <property type="match status" value="2"/>
</dbReference>
<evidence type="ECO:0000256" key="2">
    <source>
        <dbReference type="ARBA" id="ARBA00010752"/>
    </source>
</evidence>
<accession>A0ABQ1WK51</accession>
<keyword evidence="5" id="KW-0808">Transferase</keyword>
<dbReference type="Gene3D" id="3.70.10.10">
    <property type="match status" value="1"/>
</dbReference>
<comment type="caution">
    <text evidence="12">The sequence shown here is derived from an EMBL/GenBank/DDBJ whole genome shotgun (WGS) entry which is preliminary data.</text>
</comment>
<comment type="subcellular location">
    <subcellularLocation>
        <location evidence="1">Cytoplasm</location>
    </subcellularLocation>
</comment>
<dbReference type="InterPro" id="IPR001001">
    <property type="entry name" value="DNA_polIII_beta"/>
</dbReference>
<keyword evidence="13" id="KW-1185">Reference proteome</keyword>
<dbReference type="InterPro" id="IPR046938">
    <property type="entry name" value="DNA_clamp_sf"/>
</dbReference>
<proteinExistence type="inferred from homology"/>
<keyword evidence="7" id="KW-0235">DNA replication</keyword>
<keyword evidence="6" id="KW-0548">Nucleotidyltransferase</keyword>
<keyword evidence="4" id="KW-0963">Cytoplasm</keyword>
<dbReference type="Gene3D" id="3.10.150.10">
    <property type="entry name" value="DNA Polymerase III, subunit A, domain 2"/>
    <property type="match status" value="1"/>
</dbReference>
<evidence type="ECO:0000256" key="5">
    <source>
        <dbReference type="ARBA" id="ARBA00022679"/>
    </source>
</evidence>
<evidence type="ECO:0000313" key="12">
    <source>
        <dbReference type="EMBL" id="GGG33955.1"/>
    </source>
</evidence>
<evidence type="ECO:0000256" key="11">
    <source>
        <dbReference type="ARBA" id="ARBA00033276"/>
    </source>
</evidence>
<evidence type="ECO:0000256" key="9">
    <source>
        <dbReference type="ARBA" id="ARBA00023125"/>
    </source>
</evidence>
<dbReference type="PANTHER" id="PTHR30478">
    <property type="entry name" value="DNA POLYMERASE III SUBUNIT BETA"/>
    <property type="match status" value="1"/>
</dbReference>
<evidence type="ECO:0000256" key="4">
    <source>
        <dbReference type="ARBA" id="ARBA00022490"/>
    </source>
</evidence>
<evidence type="ECO:0000256" key="8">
    <source>
        <dbReference type="ARBA" id="ARBA00022932"/>
    </source>
</evidence>
<comment type="similarity">
    <text evidence="2">Belongs to the beta sliding clamp family.</text>
</comment>
<dbReference type="PANTHER" id="PTHR30478:SF0">
    <property type="entry name" value="BETA SLIDING CLAMP"/>
    <property type="match status" value="1"/>
</dbReference>
<keyword evidence="9" id="KW-0238">DNA-binding</keyword>